<organism evidence="1 2">
    <name type="scientific">Dactylonectria macrodidyma</name>
    <dbReference type="NCBI Taxonomy" id="307937"/>
    <lineage>
        <taxon>Eukaryota</taxon>
        <taxon>Fungi</taxon>
        <taxon>Dikarya</taxon>
        <taxon>Ascomycota</taxon>
        <taxon>Pezizomycotina</taxon>
        <taxon>Sordariomycetes</taxon>
        <taxon>Hypocreomycetidae</taxon>
        <taxon>Hypocreales</taxon>
        <taxon>Nectriaceae</taxon>
        <taxon>Dactylonectria</taxon>
    </lineage>
</organism>
<keyword evidence="2" id="KW-1185">Reference proteome</keyword>
<evidence type="ECO:0000313" key="1">
    <source>
        <dbReference type="EMBL" id="KAH7156510.1"/>
    </source>
</evidence>
<name>A0A9P9JDG2_9HYPO</name>
<dbReference type="Proteomes" id="UP000738349">
    <property type="component" value="Unassembled WGS sequence"/>
</dbReference>
<sequence>MAYVLCSTAALRGFGACWVLLRESVSLGLGPSSGPSRSLGSLRNSLQFITGWRNPFCLQYVCRYVGMTVAVWPFYRNFIALVNIRAFVNMRHKSRY</sequence>
<proteinExistence type="predicted"/>
<gene>
    <name evidence="1" type="ORF">EDB81DRAFT_787254</name>
</gene>
<protein>
    <submittedName>
        <fullName evidence="1">Uncharacterized protein</fullName>
    </submittedName>
</protein>
<reference evidence="1" key="1">
    <citation type="journal article" date="2021" name="Nat. Commun.">
        <title>Genetic determinants of endophytism in the Arabidopsis root mycobiome.</title>
        <authorList>
            <person name="Mesny F."/>
            <person name="Miyauchi S."/>
            <person name="Thiergart T."/>
            <person name="Pickel B."/>
            <person name="Atanasova L."/>
            <person name="Karlsson M."/>
            <person name="Huettel B."/>
            <person name="Barry K.W."/>
            <person name="Haridas S."/>
            <person name="Chen C."/>
            <person name="Bauer D."/>
            <person name="Andreopoulos W."/>
            <person name="Pangilinan J."/>
            <person name="LaButti K."/>
            <person name="Riley R."/>
            <person name="Lipzen A."/>
            <person name="Clum A."/>
            <person name="Drula E."/>
            <person name="Henrissat B."/>
            <person name="Kohler A."/>
            <person name="Grigoriev I.V."/>
            <person name="Martin F.M."/>
            <person name="Hacquard S."/>
        </authorList>
    </citation>
    <scope>NUCLEOTIDE SEQUENCE</scope>
    <source>
        <strain evidence="1">MPI-CAGE-AT-0147</strain>
    </source>
</reference>
<evidence type="ECO:0000313" key="2">
    <source>
        <dbReference type="Proteomes" id="UP000738349"/>
    </source>
</evidence>
<comment type="caution">
    <text evidence="1">The sequence shown here is derived from an EMBL/GenBank/DDBJ whole genome shotgun (WGS) entry which is preliminary data.</text>
</comment>
<accession>A0A9P9JDG2</accession>
<dbReference type="EMBL" id="JAGMUV010000005">
    <property type="protein sequence ID" value="KAH7156510.1"/>
    <property type="molecule type" value="Genomic_DNA"/>
</dbReference>
<dbReference type="AlphaFoldDB" id="A0A9P9JDG2"/>